<dbReference type="EC" id="5.4.99.-" evidence="6"/>
<dbReference type="Proteomes" id="UP000317496">
    <property type="component" value="Chromosome"/>
</dbReference>
<dbReference type="InterPro" id="IPR006224">
    <property type="entry name" value="PsdUridine_synth_RluA-like_CS"/>
</dbReference>
<gene>
    <name evidence="9" type="ORF">FNB15_04430</name>
</gene>
<proteinExistence type="inferred from homology"/>
<dbReference type="PANTHER" id="PTHR21600">
    <property type="entry name" value="MITOCHONDRIAL RNA PSEUDOURIDINE SYNTHASE"/>
    <property type="match status" value="1"/>
</dbReference>
<dbReference type="OrthoDB" id="9807829at2"/>
<dbReference type="PROSITE" id="PS01129">
    <property type="entry name" value="PSI_RLU"/>
    <property type="match status" value="1"/>
</dbReference>
<dbReference type="Gene3D" id="3.10.290.10">
    <property type="entry name" value="RNA-binding S4 domain"/>
    <property type="match status" value="1"/>
</dbReference>
<dbReference type="InterPro" id="IPR006145">
    <property type="entry name" value="PsdUridine_synth_RsuA/RluA"/>
</dbReference>
<dbReference type="NCBIfam" id="TIGR00005">
    <property type="entry name" value="rluA_subfam"/>
    <property type="match status" value="1"/>
</dbReference>
<comment type="function">
    <text evidence="6">Responsible for synthesis of pseudouridine from uracil.</text>
</comment>
<evidence type="ECO:0000259" key="8">
    <source>
        <dbReference type="Pfam" id="PF01479"/>
    </source>
</evidence>
<dbReference type="EMBL" id="CP041636">
    <property type="protein sequence ID" value="QDO96565.1"/>
    <property type="molecule type" value="Genomic_DNA"/>
</dbReference>
<organism evidence="9 10">
    <name type="scientific">Ferrovibrio terrae</name>
    <dbReference type="NCBI Taxonomy" id="2594003"/>
    <lineage>
        <taxon>Bacteria</taxon>
        <taxon>Pseudomonadati</taxon>
        <taxon>Pseudomonadota</taxon>
        <taxon>Alphaproteobacteria</taxon>
        <taxon>Rhodospirillales</taxon>
        <taxon>Rhodospirillaceae</taxon>
        <taxon>Ferrovibrio</taxon>
    </lineage>
</organism>
<dbReference type="SUPFAM" id="SSF55120">
    <property type="entry name" value="Pseudouridine synthase"/>
    <property type="match status" value="1"/>
</dbReference>
<dbReference type="GO" id="GO:0003723">
    <property type="term" value="F:RNA binding"/>
    <property type="evidence" value="ECO:0007669"/>
    <property type="project" value="UniProtKB-KW"/>
</dbReference>
<keyword evidence="10" id="KW-1185">Reference proteome</keyword>
<dbReference type="SUPFAM" id="SSF55174">
    <property type="entry name" value="Alpha-L RNA-binding motif"/>
    <property type="match status" value="1"/>
</dbReference>
<dbReference type="GO" id="GO:0160140">
    <property type="term" value="F:23S rRNA pseudouridine(1911/1915/1917) synthase activity"/>
    <property type="evidence" value="ECO:0007669"/>
    <property type="project" value="UniProtKB-EC"/>
</dbReference>
<dbReference type="GO" id="GO:0000455">
    <property type="term" value="P:enzyme-directed rRNA pseudouridine synthesis"/>
    <property type="evidence" value="ECO:0007669"/>
    <property type="project" value="TreeGrafter"/>
</dbReference>
<protein>
    <recommendedName>
        <fullName evidence="6">Pseudouridine synthase</fullName>
        <ecNumber evidence="6">5.4.99.-</ecNumber>
    </recommendedName>
</protein>
<dbReference type="InterPro" id="IPR006225">
    <property type="entry name" value="PsdUridine_synth_RluC/D"/>
</dbReference>
<evidence type="ECO:0000259" key="7">
    <source>
        <dbReference type="Pfam" id="PF00849"/>
    </source>
</evidence>
<dbReference type="AlphaFoldDB" id="A0A516GYJ0"/>
<dbReference type="Pfam" id="PF01479">
    <property type="entry name" value="S4"/>
    <property type="match status" value="1"/>
</dbReference>
<evidence type="ECO:0000313" key="10">
    <source>
        <dbReference type="Proteomes" id="UP000317496"/>
    </source>
</evidence>
<dbReference type="InterPro" id="IPR036986">
    <property type="entry name" value="S4_RNA-bd_sf"/>
</dbReference>
<sequence length="342" mass="37038">MSDMTFQTLPPVPPDQAGERLDRYLAAAMALLPGADEASLSRSRLKSLVLDGHVHLNGATISDPSRKIKPGEVYAVGQPEAIAADPQAQDIPLNVVHEDEHLIVIDKPAGLVVHPAPGSPDKTLVNALLHHCGDTLSGIGGVKRPGIVHRIDKDTSGLVVVAKNDRAHHALAALFAEHDIERSYDALVWDHPNPLQGSIEGPIGRDPKDRKRMAIVTRGGKDAITHYETKKLIFDGKGQPVCALVRCTLETGRTHQIRVHMTAKGNALIGDPVYGRARNLQRFQLGDAARAALLAFKRQALHAATLGFKHPVTGKALRFESPLPEDFAKLLKLLSSQRNTPR</sequence>
<dbReference type="PANTHER" id="PTHR21600:SF44">
    <property type="entry name" value="RIBOSOMAL LARGE SUBUNIT PSEUDOURIDINE SYNTHASE D"/>
    <property type="match status" value="1"/>
</dbReference>
<evidence type="ECO:0000256" key="1">
    <source>
        <dbReference type="ARBA" id="ARBA00010876"/>
    </source>
</evidence>
<reference evidence="9 10" key="1">
    <citation type="submission" date="2019-07" db="EMBL/GenBank/DDBJ databases">
        <title>Genome sequencing for Ferrovibrio sp. K5.</title>
        <authorList>
            <person name="Park S.-J."/>
        </authorList>
    </citation>
    <scope>NUCLEOTIDE SEQUENCE [LARGE SCALE GENOMIC DNA]</scope>
    <source>
        <strain evidence="9 10">K5</strain>
    </source>
</reference>
<feature type="domain" description="Pseudouridine synthase RsuA/RluA-like" evidence="7">
    <location>
        <begin position="101"/>
        <end position="262"/>
    </location>
</feature>
<feature type="active site" evidence="4">
    <location>
        <position position="152"/>
    </location>
</feature>
<evidence type="ECO:0000256" key="3">
    <source>
        <dbReference type="ARBA" id="ARBA00036882"/>
    </source>
</evidence>
<evidence type="ECO:0000313" key="9">
    <source>
        <dbReference type="EMBL" id="QDO96565.1"/>
    </source>
</evidence>
<dbReference type="Pfam" id="PF00849">
    <property type="entry name" value="PseudoU_synth_2"/>
    <property type="match status" value="1"/>
</dbReference>
<comment type="catalytic activity">
    <reaction evidence="3">
        <text>uridine(1911/1915/1917) in 23S rRNA = pseudouridine(1911/1915/1917) in 23S rRNA</text>
        <dbReference type="Rhea" id="RHEA:42524"/>
        <dbReference type="Rhea" id="RHEA-COMP:10097"/>
        <dbReference type="Rhea" id="RHEA-COMP:10098"/>
        <dbReference type="ChEBI" id="CHEBI:65314"/>
        <dbReference type="ChEBI" id="CHEBI:65315"/>
        <dbReference type="EC" id="5.4.99.23"/>
    </reaction>
</comment>
<dbReference type="KEGG" id="fer:FNB15_04430"/>
<dbReference type="Gene3D" id="3.30.2350.10">
    <property type="entry name" value="Pseudouridine synthase"/>
    <property type="match status" value="1"/>
</dbReference>
<dbReference type="InterPro" id="IPR050188">
    <property type="entry name" value="RluA_PseudoU_synthase"/>
</dbReference>
<dbReference type="CDD" id="cd00165">
    <property type="entry name" value="S4"/>
    <property type="match status" value="1"/>
</dbReference>
<dbReference type="PROSITE" id="PS50889">
    <property type="entry name" value="S4"/>
    <property type="match status" value="1"/>
</dbReference>
<dbReference type="InterPro" id="IPR020103">
    <property type="entry name" value="PsdUridine_synth_cat_dom_sf"/>
</dbReference>
<comment type="catalytic activity">
    <reaction evidence="6">
        <text>a uridine in RNA = a pseudouridine in RNA</text>
        <dbReference type="Rhea" id="RHEA:48348"/>
        <dbReference type="Rhea" id="RHEA-COMP:12068"/>
        <dbReference type="Rhea" id="RHEA-COMP:12069"/>
        <dbReference type="ChEBI" id="CHEBI:65314"/>
        <dbReference type="ChEBI" id="CHEBI:65315"/>
    </reaction>
</comment>
<evidence type="ECO:0000256" key="6">
    <source>
        <dbReference type="RuleBase" id="RU362028"/>
    </source>
</evidence>
<dbReference type="RefSeq" id="WP_144067546.1">
    <property type="nucleotide sequence ID" value="NZ_CP041636.1"/>
</dbReference>
<accession>A0A516GYJ0</accession>
<dbReference type="CDD" id="cd02869">
    <property type="entry name" value="PseudoU_synth_RluA_like"/>
    <property type="match status" value="1"/>
</dbReference>
<comment type="similarity">
    <text evidence="1 6">Belongs to the pseudouridine synthase RluA family.</text>
</comment>
<evidence type="ECO:0000256" key="4">
    <source>
        <dbReference type="PIRSR" id="PIRSR606225-1"/>
    </source>
</evidence>
<feature type="domain" description="RNA-binding S4" evidence="8">
    <location>
        <begin position="41"/>
        <end position="73"/>
    </location>
</feature>
<name>A0A516GYJ0_9PROT</name>
<dbReference type="InterPro" id="IPR002942">
    <property type="entry name" value="S4_RNA-bd"/>
</dbReference>
<keyword evidence="2 6" id="KW-0413">Isomerase</keyword>
<keyword evidence="5" id="KW-0694">RNA-binding</keyword>
<evidence type="ECO:0000256" key="2">
    <source>
        <dbReference type="ARBA" id="ARBA00023235"/>
    </source>
</evidence>
<evidence type="ECO:0000256" key="5">
    <source>
        <dbReference type="PROSITE-ProRule" id="PRU00182"/>
    </source>
</evidence>